<gene>
    <name evidence="1" type="ORF">LYNGBM3L_08390</name>
</gene>
<dbReference type="RefSeq" id="WP_008178861.1">
    <property type="nucleotide sequence ID" value="NZ_GL890823.1"/>
</dbReference>
<organism evidence="1 2">
    <name type="scientific">Moorena producens 3L</name>
    <dbReference type="NCBI Taxonomy" id="489825"/>
    <lineage>
        <taxon>Bacteria</taxon>
        <taxon>Bacillati</taxon>
        <taxon>Cyanobacteriota</taxon>
        <taxon>Cyanophyceae</taxon>
        <taxon>Coleofasciculales</taxon>
        <taxon>Coleofasciculaceae</taxon>
        <taxon>Moorena</taxon>
    </lineage>
</organism>
<dbReference type="HOGENOM" id="CLU_2917604_0_0_3"/>
<sequence>MQRRPAGVSPTRALHQDSAIITNLTLTTPGFWLEAPSIYQQLSSMELEFFHYPLLILEGSL</sequence>
<evidence type="ECO:0000313" key="2">
    <source>
        <dbReference type="Proteomes" id="UP000003959"/>
    </source>
</evidence>
<reference evidence="2" key="1">
    <citation type="journal article" date="2011" name="Proc. Natl. Acad. Sci. U.S.A.">
        <title>Genomic insights into the physiology and ecology of the marine filamentous cyanobacterium Lyngbya majuscula.</title>
        <authorList>
            <person name="Jones A.C."/>
            <person name="Monroe E.A."/>
            <person name="Podell S."/>
            <person name="Hess W.R."/>
            <person name="Klages S."/>
            <person name="Esquenazi E."/>
            <person name="Niessen S."/>
            <person name="Hoover H."/>
            <person name="Rothmann M."/>
            <person name="Lasken R.S."/>
            <person name="Yates J.R.III."/>
            <person name="Reinhardt R."/>
            <person name="Kube M."/>
            <person name="Burkart M.D."/>
            <person name="Allen E.E."/>
            <person name="Dorrestein P.C."/>
            <person name="Gerwick W.H."/>
            <person name="Gerwick L."/>
        </authorList>
    </citation>
    <scope>NUCLEOTIDE SEQUENCE [LARGE SCALE GENOMIC DNA]</scope>
    <source>
        <strain evidence="2">3L</strain>
    </source>
</reference>
<name>F4XJU6_9CYAN</name>
<keyword evidence="2" id="KW-1185">Reference proteome</keyword>
<evidence type="ECO:0000313" key="1">
    <source>
        <dbReference type="EMBL" id="EGJ35376.1"/>
    </source>
</evidence>
<dbReference type="EMBL" id="GL890823">
    <property type="protein sequence ID" value="EGJ35376.1"/>
    <property type="molecule type" value="Genomic_DNA"/>
</dbReference>
<dbReference type="AlphaFoldDB" id="F4XJU6"/>
<protein>
    <submittedName>
        <fullName evidence="1">Uncharacterized protein</fullName>
    </submittedName>
</protein>
<accession>F4XJU6</accession>
<proteinExistence type="predicted"/>
<dbReference type="Proteomes" id="UP000003959">
    <property type="component" value="Unassembled WGS sequence"/>
</dbReference>